<accession>A0A917UCL6</accession>
<reference evidence="7" key="1">
    <citation type="journal article" date="2014" name="Int. J. Syst. Evol. Microbiol.">
        <title>Complete genome sequence of Corynebacterium casei LMG S-19264T (=DSM 44701T), isolated from a smear-ripened cheese.</title>
        <authorList>
            <consortium name="US DOE Joint Genome Institute (JGI-PGF)"/>
            <person name="Walter F."/>
            <person name="Albersmeier A."/>
            <person name="Kalinowski J."/>
            <person name="Ruckert C."/>
        </authorList>
    </citation>
    <scope>NUCLEOTIDE SEQUENCE</scope>
    <source>
        <strain evidence="7">JCM 19831</strain>
    </source>
</reference>
<dbReference type="Gene3D" id="3.40.309.10">
    <property type="entry name" value="Aldehyde Dehydrogenase, Chain A, domain 2"/>
    <property type="match status" value="1"/>
</dbReference>
<evidence type="ECO:0000259" key="6">
    <source>
        <dbReference type="Pfam" id="PF00171"/>
    </source>
</evidence>
<feature type="active site" evidence="4">
    <location>
        <position position="252"/>
    </location>
</feature>
<keyword evidence="8" id="KW-1185">Reference proteome</keyword>
<dbReference type="InterPro" id="IPR029510">
    <property type="entry name" value="Ald_DH_CS_GLU"/>
</dbReference>
<name>A0A917UCL6_9ACTN</name>
<dbReference type="GO" id="GO:0016620">
    <property type="term" value="F:oxidoreductase activity, acting on the aldehyde or oxo group of donors, NAD or NADP as acceptor"/>
    <property type="evidence" value="ECO:0007669"/>
    <property type="project" value="InterPro"/>
</dbReference>
<protein>
    <submittedName>
        <fullName evidence="7">Aldehyde dehydrogenase</fullName>
    </submittedName>
</protein>
<proteinExistence type="inferred from homology"/>
<dbReference type="Pfam" id="PF00171">
    <property type="entry name" value="Aldedh"/>
    <property type="match status" value="1"/>
</dbReference>
<evidence type="ECO:0000256" key="3">
    <source>
        <dbReference type="ARBA" id="ARBA00023027"/>
    </source>
</evidence>
<dbReference type="InterPro" id="IPR016163">
    <property type="entry name" value="Ald_DH_C"/>
</dbReference>
<dbReference type="RefSeq" id="WP_190257106.1">
    <property type="nucleotide sequence ID" value="NZ_BMPI01000088.1"/>
</dbReference>
<comment type="similarity">
    <text evidence="1 5">Belongs to the aldehyde dehydrogenase family.</text>
</comment>
<dbReference type="InterPro" id="IPR016161">
    <property type="entry name" value="Ald_DH/histidinol_DH"/>
</dbReference>
<evidence type="ECO:0000313" key="7">
    <source>
        <dbReference type="EMBL" id="GGM82173.1"/>
    </source>
</evidence>
<dbReference type="EMBL" id="BMPI01000088">
    <property type="protein sequence ID" value="GGM82173.1"/>
    <property type="molecule type" value="Genomic_DNA"/>
</dbReference>
<comment type="caution">
    <text evidence="7">The sequence shown here is derived from an EMBL/GenBank/DDBJ whole genome shotgun (WGS) entry which is preliminary data.</text>
</comment>
<dbReference type="Gene3D" id="3.40.605.10">
    <property type="entry name" value="Aldehyde Dehydrogenase, Chain A, domain 1"/>
    <property type="match status" value="1"/>
</dbReference>
<evidence type="ECO:0000256" key="1">
    <source>
        <dbReference type="ARBA" id="ARBA00009986"/>
    </source>
</evidence>
<dbReference type="PROSITE" id="PS00687">
    <property type="entry name" value="ALDEHYDE_DEHYDR_GLU"/>
    <property type="match status" value="1"/>
</dbReference>
<keyword evidence="3" id="KW-0520">NAD</keyword>
<dbReference type="SUPFAM" id="SSF53720">
    <property type="entry name" value="ALDH-like"/>
    <property type="match status" value="1"/>
</dbReference>
<evidence type="ECO:0000313" key="8">
    <source>
        <dbReference type="Proteomes" id="UP000642070"/>
    </source>
</evidence>
<dbReference type="Proteomes" id="UP000642070">
    <property type="component" value="Unassembled WGS sequence"/>
</dbReference>
<dbReference type="InterPro" id="IPR015590">
    <property type="entry name" value="Aldehyde_DH_dom"/>
</dbReference>
<gene>
    <name evidence="7" type="ORF">GCM10007977_099570</name>
</gene>
<dbReference type="AlphaFoldDB" id="A0A917UCL6"/>
<keyword evidence="2 5" id="KW-0560">Oxidoreductase</keyword>
<evidence type="ECO:0000256" key="5">
    <source>
        <dbReference type="RuleBase" id="RU003345"/>
    </source>
</evidence>
<dbReference type="InterPro" id="IPR016162">
    <property type="entry name" value="Ald_DH_N"/>
</dbReference>
<organism evidence="7 8">
    <name type="scientific">Dactylosporangium sucinum</name>
    <dbReference type="NCBI Taxonomy" id="1424081"/>
    <lineage>
        <taxon>Bacteria</taxon>
        <taxon>Bacillati</taxon>
        <taxon>Actinomycetota</taxon>
        <taxon>Actinomycetes</taxon>
        <taxon>Micromonosporales</taxon>
        <taxon>Micromonosporaceae</taxon>
        <taxon>Dactylosporangium</taxon>
    </lineage>
</organism>
<feature type="domain" description="Aldehyde dehydrogenase" evidence="6">
    <location>
        <begin position="18"/>
        <end position="475"/>
    </location>
</feature>
<evidence type="ECO:0000256" key="4">
    <source>
        <dbReference type="PROSITE-ProRule" id="PRU10007"/>
    </source>
</evidence>
<dbReference type="PANTHER" id="PTHR42986:SF1">
    <property type="entry name" value="BENZALDEHYDE DEHYDROGENASE YFMT"/>
    <property type="match status" value="1"/>
</dbReference>
<sequence length="486" mass="50209">MFLDAAQWDGKIFVGGSWVPGSGGTRTVVEPATGAPLGTAGLASASDVARAAESAAAAQRGWAAAPHPERAAVLRRAGALFAAHAEEISWWNIREVGAVPGMAGFAVHTAEQECYEAAGLPSRPYGELLPSEQPRLSMARRGPAGVVGVIAPFNVPIILGIRSVAPALALGNAVILKPDPRTAVTGGVTIARVFEEAGLPPGVLQVLPGGADAGEAIVSHPLVRVISFTGSTAAGRRVGELAGRHLKRAHLELGGNSALIVLDDADLDAAVGLAAWGSFFHQGQICMTTGRHLVHERLYDDFVERLAARAARLPVGDPAREQVALGPVIDAGQRDKIHDLVTASTGRGARLAAGGSYDRLFYPATVLADASLDTPAFAEEIFGPVAPVARFTDFEEAASLAAASEYGLSLGIVTRDVMRGLALADRLPTGIVHINDQTVNDEANAPFGGVGASGTGARFGGAAANVAAFTETRWVTVRGDTARYPF</sequence>
<reference evidence="7" key="2">
    <citation type="submission" date="2020-09" db="EMBL/GenBank/DDBJ databases">
        <authorList>
            <person name="Sun Q."/>
            <person name="Ohkuma M."/>
        </authorList>
    </citation>
    <scope>NUCLEOTIDE SEQUENCE</scope>
    <source>
        <strain evidence="7">JCM 19831</strain>
    </source>
</reference>
<evidence type="ECO:0000256" key="2">
    <source>
        <dbReference type="ARBA" id="ARBA00023002"/>
    </source>
</evidence>
<dbReference type="PANTHER" id="PTHR42986">
    <property type="entry name" value="BENZALDEHYDE DEHYDROGENASE YFMT"/>
    <property type="match status" value="1"/>
</dbReference>